<protein>
    <submittedName>
        <fullName evidence="1">Uncharacterized protein</fullName>
    </submittedName>
</protein>
<comment type="caution">
    <text evidence="1">The sequence shown here is derived from an EMBL/GenBank/DDBJ whole genome shotgun (WGS) entry which is preliminary data.</text>
</comment>
<sequence>MMFAPGAAACIGACLIEALSPERRAVVEQQVRTQGPARAVADLSSDGVGRGSRWDILMIAIESGDVGWLRVAGALRPGATGAAGEALLSALSTALRRNAPGVLGMMGPTIRAEDICYQRIDARPIDDKVFEVHTRNALVSVADPRLTALRDKCLAILTQHSEE</sequence>
<dbReference type="Proteomes" id="UP001169764">
    <property type="component" value="Unassembled WGS sequence"/>
</dbReference>
<dbReference type="RefSeq" id="WP_303542180.1">
    <property type="nucleotide sequence ID" value="NZ_JAUOTP010000004.1"/>
</dbReference>
<reference evidence="1" key="1">
    <citation type="submission" date="2023-07" db="EMBL/GenBank/DDBJ databases">
        <authorList>
            <person name="Kim M."/>
        </authorList>
    </citation>
    <scope>NUCLEOTIDE SEQUENCE</scope>
    <source>
        <strain evidence="1">BIUV-7</strain>
    </source>
</reference>
<gene>
    <name evidence="1" type="ORF">Q4F19_10105</name>
</gene>
<name>A0ABT8Y8S9_9SPHN</name>
<proteinExistence type="predicted"/>
<evidence type="ECO:0000313" key="1">
    <source>
        <dbReference type="EMBL" id="MDO6414731.1"/>
    </source>
</evidence>
<evidence type="ECO:0000313" key="2">
    <source>
        <dbReference type="Proteomes" id="UP001169764"/>
    </source>
</evidence>
<keyword evidence="2" id="KW-1185">Reference proteome</keyword>
<organism evidence="1 2">
    <name type="scientific">Sphingomonas natans</name>
    <dbReference type="NCBI Taxonomy" id="3063330"/>
    <lineage>
        <taxon>Bacteria</taxon>
        <taxon>Pseudomonadati</taxon>
        <taxon>Pseudomonadota</taxon>
        <taxon>Alphaproteobacteria</taxon>
        <taxon>Sphingomonadales</taxon>
        <taxon>Sphingomonadaceae</taxon>
        <taxon>Sphingomonas</taxon>
    </lineage>
</organism>
<accession>A0ABT8Y8S9</accession>
<dbReference type="EMBL" id="JAUOTP010000004">
    <property type="protein sequence ID" value="MDO6414731.1"/>
    <property type="molecule type" value="Genomic_DNA"/>
</dbReference>